<evidence type="ECO:0000313" key="2">
    <source>
        <dbReference type="Proteomes" id="UP000050443"/>
    </source>
</evidence>
<sequence>MKKSILNFVTVIALSGGLLTSCSSDDDKKAPTSTFVADAANFKGTIADGEVVLDASKTYKLTGAIKVENGATLTIPAGTTIEGTGGTASYIAIAQGGKINVNGTAAKPVIMTATVKEAGKWGGLVICGKAPINRVSGGASTATSEVAELTYGGTNSADNSGSIKYLRIEYAGAAFNSEKEFNGISFFGVGSGTVVENVEAYHGADDGFEFFGGSVNTTNLISIGNEDDQFDWTEGWNGTNTNWYGKLDFGKGNRGIEADNFEFGYAFTPIANPTITNLTLVGPGSTAAVANFAENQAIKLRRGTKGIISNVVLSSWATGIDVENDETIAFVGTALKVSNVLFVTDVPAKSKGKKTAVAPATSGVTADVSAVFTESATATGAGNGVLAPTWAASWSVGF</sequence>
<dbReference type="InterPro" id="IPR011050">
    <property type="entry name" value="Pectin_lyase_fold/virulence"/>
</dbReference>
<proteinExistence type="predicted"/>
<dbReference type="PROSITE" id="PS51257">
    <property type="entry name" value="PROKAR_LIPOPROTEIN"/>
    <property type="match status" value="1"/>
</dbReference>
<gene>
    <name evidence="1" type="ORF">RC62_4225</name>
</gene>
<evidence type="ECO:0008006" key="3">
    <source>
        <dbReference type="Google" id="ProtNLM"/>
    </source>
</evidence>
<dbReference type="PANTHER" id="PTHR41339">
    <property type="entry name" value="LIPL48"/>
    <property type="match status" value="1"/>
</dbReference>
<reference evidence="1 2" key="1">
    <citation type="submission" date="2014-09" db="EMBL/GenBank/DDBJ databases">
        <title>Genome sequence of Flavobacterium aquidurense RC62.</title>
        <authorList>
            <person name="Kim J.F."/>
            <person name="Kwak M.-J."/>
        </authorList>
    </citation>
    <scope>NUCLEOTIDE SEQUENCE [LARGE SCALE GENOMIC DNA]</scope>
    <source>
        <strain evidence="1 2">RC62</strain>
    </source>
</reference>
<accession>A0A0N8VN14</accession>
<name>A0A0N8VN14_9FLAO</name>
<dbReference type="RefSeq" id="WP_055093722.1">
    <property type="nucleotide sequence ID" value="NZ_JRLF01000009.1"/>
</dbReference>
<comment type="caution">
    <text evidence="1">The sequence shown here is derived from an EMBL/GenBank/DDBJ whole genome shotgun (WGS) entry which is preliminary data.</text>
</comment>
<dbReference type="PANTHER" id="PTHR41339:SF1">
    <property type="entry name" value="SECRETED PROTEIN"/>
    <property type="match status" value="1"/>
</dbReference>
<dbReference type="SUPFAM" id="SSF51126">
    <property type="entry name" value="Pectin lyase-like"/>
    <property type="match status" value="1"/>
</dbReference>
<dbReference type="Proteomes" id="UP000050443">
    <property type="component" value="Unassembled WGS sequence"/>
</dbReference>
<protein>
    <recommendedName>
        <fullName evidence="3">Lipoprotein</fullName>
    </recommendedName>
</protein>
<dbReference type="STRING" id="362413.RC62_4225"/>
<evidence type="ECO:0000313" key="1">
    <source>
        <dbReference type="EMBL" id="KQB40852.1"/>
    </source>
</evidence>
<dbReference type="PATRIC" id="fig|362413.3.peg.4148"/>
<organism evidence="1 2">
    <name type="scientific">Flavobacterium aquidurense</name>
    <dbReference type="NCBI Taxonomy" id="362413"/>
    <lineage>
        <taxon>Bacteria</taxon>
        <taxon>Pseudomonadati</taxon>
        <taxon>Bacteroidota</taxon>
        <taxon>Flavobacteriia</taxon>
        <taxon>Flavobacteriales</taxon>
        <taxon>Flavobacteriaceae</taxon>
        <taxon>Flavobacterium</taxon>
    </lineage>
</organism>
<dbReference type="AlphaFoldDB" id="A0A0N8VN14"/>
<dbReference type="OrthoDB" id="1521716at2"/>
<dbReference type="EMBL" id="JRLF01000009">
    <property type="protein sequence ID" value="KQB40852.1"/>
    <property type="molecule type" value="Genomic_DNA"/>
</dbReference>